<dbReference type="PANTHER" id="PTHR43335:SF2">
    <property type="entry name" value="ABC TRANSPORTER, ATP-BINDING PROTEIN"/>
    <property type="match status" value="1"/>
</dbReference>
<dbReference type="SMART" id="SM00382">
    <property type="entry name" value="AAA"/>
    <property type="match status" value="1"/>
</dbReference>
<dbReference type="Proteomes" id="UP001597343">
    <property type="component" value="Unassembled WGS sequence"/>
</dbReference>
<dbReference type="RefSeq" id="WP_386043459.1">
    <property type="nucleotide sequence ID" value="NZ_JBHUIO010000002.1"/>
</dbReference>
<evidence type="ECO:0000256" key="2">
    <source>
        <dbReference type="ARBA" id="ARBA00022448"/>
    </source>
</evidence>
<comment type="similarity">
    <text evidence="1">Belongs to the ABC transporter superfamily.</text>
</comment>
<name>A0ABW4ZTD8_9BACL</name>
<accession>A0ABW4ZTD8</accession>
<dbReference type="CDD" id="cd03264">
    <property type="entry name" value="ABC_drug_resistance_like"/>
    <property type="match status" value="1"/>
</dbReference>
<sequence length="292" mass="32308">MVTLEIAGLRKSYGKFQALKGIDLTLERGLFGLLGPNGAGKTTLIKILSTLLAYEEGEVFVHGLNLRTEGHQVRQMLGYLPQQVNLPLQFTGEEFLEYAASMKGVLDKRARKREVERVLIEVNLEECAKKKVKSYSGGMKQRLGIAQALLGEPKLIIVDEPTAGLDPAERIRFRNLIASLGEQRTILLSTHIVSDIELSCEQAAVLLQGELEFKGSLSELASLADGFVYEVGIPASHYEEFEKNHIILASRKEQNNLILRVLAQEPPPYETKLVKPSIEDGYMAILKGVAHA</sequence>
<reference evidence="7" key="1">
    <citation type="journal article" date="2019" name="Int. J. Syst. Evol. Microbiol.">
        <title>The Global Catalogue of Microorganisms (GCM) 10K type strain sequencing project: providing services to taxonomists for standard genome sequencing and annotation.</title>
        <authorList>
            <consortium name="The Broad Institute Genomics Platform"/>
            <consortium name="The Broad Institute Genome Sequencing Center for Infectious Disease"/>
            <person name="Wu L."/>
            <person name="Ma J."/>
        </authorList>
    </citation>
    <scope>NUCLEOTIDE SEQUENCE [LARGE SCALE GENOMIC DNA]</scope>
    <source>
        <strain evidence="7">CGMCC 1.13574</strain>
    </source>
</reference>
<dbReference type="SUPFAM" id="SSF52540">
    <property type="entry name" value="P-loop containing nucleoside triphosphate hydrolases"/>
    <property type="match status" value="1"/>
</dbReference>
<organism evidence="6 7">
    <name type="scientific">Tumebacillus lipolyticus</name>
    <dbReference type="NCBI Taxonomy" id="1280370"/>
    <lineage>
        <taxon>Bacteria</taxon>
        <taxon>Bacillati</taxon>
        <taxon>Bacillota</taxon>
        <taxon>Bacilli</taxon>
        <taxon>Bacillales</taxon>
        <taxon>Alicyclobacillaceae</taxon>
        <taxon>Tumebacillus</taxon>
    </lineage>
</organism>
<feature type="domain" description="ABC transporter" evidence="5">
    <location>
        <begin position="4"/>
        <end position="233"/>
    </location>
</feature>
<keyword evidence="3" id="KW-0547">Nucleotide-binding</keyword>
<gene>
    <name evidence="6" type="ORF">ACFSOY_01020</name>
</gene>
<evidence type="ECO:0000256" key="4">
    <source>
        <dbReference type="ARBA" id="ARBA00022840"/>
    </source>
</evidence>
<dbReference type="PANTHER" id="PTHR43335">
    <property type="entry name" value="ABC TRANSPORTER, ATP-BINDING PROTEIN"/>
    <property type="match status" value="1"/>
</dbReference>
<dbReference type="PROSITE" id="PS50893">
    <property type="entry name" value="ABC_TRANSPORTER_2"/>
    <property type="match status" value="1"/>
</dbReference>
<proteinExistence type="inferred from homology"/>
<keyword evidence="7" id="KW-1185">Reference proteome</keyword>
<dbReference type="PROSITE" id="PS00211">
    <property type="entry name" value="ABC_TRANSPORTER_1"/>
    <property type="match status" value="1"/>
</dbReference>
<keyword evidence="2" id="KW-0813">Transport</keyword>
<evidence type="ECO:0000256" key="1">
    <source>
        <dbReference type="ARBA" id="ARBA00005417"/>
    </source>
</evidence>
<evidence type="ECO:0000259" key="5">
    <source>
        <dbReference type="PROSITE" id="PS50893"/>
    </source>
</evidence>
<keyword evidence="4 6" id="KW-0067">ATP-binding</keyword>
<dbReference type="InterPro" id="IPR003439">
    <property type="entry name" value="ABC_transporter-like_ATP-bd"/>
</dbReference>
<dbReference type="EMBL" id="JBHUIO010000002">
    <property type="protein sequence ID" value="MFD2168599.1"/>
    <property type="molecule type" value="Genomic_DNA"/>
</dbReference>
<dbReference type="Gene3D" id="3.40.50.300">
    <property type="entry name" value="P-loop containing nucleotide triphosphate hydrolases"/>
    <property type="match status" value="1"/>
</dbReference>
<evidence type="ECO:0000313" key="6">
    <source>
        <dbReference type="EMBL" id="MFD2168599.1"/>
    </source>
</evidence>
<protein>
    <submittedName>
        <fullName evidence="6">ABC transporter ATP-binding protein</fullName>
    </submittedName>
</protein>
<dbReference type="InterPro" id="IPR017871">
    <property type="entry name" value="ABC_transporter-like_CS"/>
</dbReference>
<evidence type="ECO:0000313" key="7">
    <source>
        <dbReference type="Proteomes" id="UP001597343"/>
    </source>
</evidence>
<dbReference type="Pfam" id="PF00005">
    <property type="entry name" value="ABC_tran"/>
    <property type="match status" value="1"/>
</dbReference>
<dbReference type="GO" id="GO:0005524">
    <property type="term" value="F:ATP binding"/>
    <property type="evidence" value="ECO:0007669"/>
    <property type="project" value="UniProtKB-KW"/>
</dbReference>
<dbReference type="InterPro" id="IPR003593">
    <property type="entry name" value="AAA+_ATPase"/>
</dbReference>
<evidence type="ECO:0000256" key="3">
    <source>
        <dbReference type="ARBA" id="ARBA00022741"/>
    </source>
</evidence>
<comment type="caution">
    <text evidence="6">The sequence shown here is derived from an EMBL/GenBank/DDBJ whole genome shotgun (WGS) entry which is preliminary data.</text>
</comment>
<dbReference type="InterPro" id="IPR027417">
    <property type="entry name" value="P-loop_NTPase"/>
</dbReference>